<feature type="domain" description="ArsA HSP20-like" evidence="3">
    <location>
        <begin position="324"/>
        <end position="386"/>
    </location>
</feature>
<dbReference type="InterPro" id="IPR008978">
    <property type="entry name" value="HSP20-like_chaperone"/>
</dbReference>
<sequence length="398" mass="42515">MRLVVFTGKGGVGKTTTAAATAAHAASQGVKTLVMSADPAHALADQLGLPLRPQPSEVAAGLFASQVDPHRVAQRLWEPARRPALDALDDLGVDPLAAEDLTDLPGLDDLLTLLAVREETRDGPWDLVVVDCAPSAAAFRLLATPGRLGRLLARLLPMERRLDRLSARGMEGDPLVDAVERLTGELAGLRSMLVDGSTSVRLVLTPEASALAQTRRLYTALTMSGFTVDAVVVNRIFPTGPPASTIGRATGQPTDWLDSWRRSQEAVLAGIASAFDPVPVLRLAYAPAEPQGPGQLARLGLELYGDRPAPAPTGPAAPRVERTDTGFSLRLEMPLARRETLDLGRRGDDLVVTVDGYRQVLPLPGVLRRCRVENATLREGTLAVAFVPDPAEFPSRWM</sequence>
<dbReference type="Gene3D" id="3.40.50.300">
    <property type="entry name" value="P-loop containing nucleotide triphosphate hydrolases"/>
    <property type="match status" value="1"/>
</dbReference>
<dbReference type="InterPro" id="IPR027417">
    <property type="entry name" value="P-loop_NTPase"/>
</dbReference>
<dbReference type="Pfam" id="PF02374">
    <property type="entry name" value="ArsA_ATPase"/>
    <property type="match status" value="1"/>
</dbReference>
<evidence type="ECO:0000259" key="3">
    <source>
        <dbReference type="Pfam" id="PF17886"/>
    </source>
</evidence>
<evidence type="ECO:0000259" key="2">
    <source>
        <dbReference type="Pfam" id="PF02374"/>
    </source>
</evidence>
<dbReference type="RefSeq" id="WP_231484755.1">
    <property type="nucleotide sequence ID" value="NZ_BAAAZO010000009.1"/>
</dbReference>
<dbReference type="PANTHER" id="PTHR10803">
    <property type="entry name" value="ARSENICAL PUMP-DRIVING ATPASE ARSENITE-TRANSLOCATING ATPASE"/>
    <property type="match status" value="1"/>
</dbReference>
<gene>
    <name evidence="4" type="ORF">GCM10022223_49210</name>
</gene>
<evidence type="ECO:0000313" key="4">
    <source>
        <dbReference type="EMBL" id="GAA3626132.1"/>
    </source>
</evidence>
<evidence type="ECO:0000256" key="1">
    <source>
        <dbReference type="ARBA" id="ARBA00011040"/>
    </source>
</evidence>
<dbReference type="SUPFAM" id="SSF52540">
    <property type="entry name" value="P-loop containing nucleoside triphosphate hydrolases"/>
    <property type="match status" value="1"/>
</dbReference>
<dbReference type="Proteomes" id="UP001501074">
    <property type="component" value="Unassembled WGS sequence"/>
</dbReference>
<name>A0ABP7A719_9ACTN</name>
<comment type="caution">
    <text evidence="4">The sequence shown here is derived from an EMBL/GenBank/DDBJ whole genome shotgun (WGS) entry which is preliminary data.</text>
</comment>
<dbReference type="CDD" id="cd02035">
    <property type="entry name" value="ArsA"/>
    <property type="match status" value="1"/>
</dbReference>
<dbReference type="Pfam" id="PF17886">
    <property type="entry name" value="ArsA_HSP20"/>
    <property type="match status" value="1"/>
</dbReference>
<dbReference type="NCBIfam" id="TIGR00345">
    <property type="entry name" value="GET3_arsA_TRC40"/>
    <property type="match status" value="1"/>
</dbReference>
<reference evidence="5" key="1">
    <citation type="journal article" date="2019" name="Int. J. Syst. Evol. Microbiol.">
        <title>The Global Catalogue of Microorganisms (GCM) 10K type strain sequencing project: providing services to taxonomists for standard genome sequencing and annotation.</title>
        <authorList>
            <consortium name="The Broad Institute Genomics Platform"/>
            <consortium name="The Broad Institute Genome Sequencing Center for Infectious Disease"/>
            <person name="Wu L."/>
            <person name="Ma J."/>
        </authorList>
    </citation>
    <scope>NUCLEOTIDE SEQUENCE [LARGE SCALE GENOMIC DNA]</scope>
    <source>
        <strain evidence="5">JCM 16902</strain>
    </source>
</reference>
<keyword evidence="5" id="KW-1185">Reference proteome</keyword>
<organism evidence="4 5">
    <name type="scientific">Kineosporia mesophila</name>
    <dbReference type="NCBI Taxonomy" id="566012"/>
    <lineage>
        <taxon>Bacteria</taxon>
        <taxon>Bacillati</taxon>
        <taxon>Actinomycetota</taxon>
        <taxon>Actinomycetes</taxon>
        <taxon>Kineosporiales</taxon>
        <taxon>Kineosporiaceae</taxon>
        <taxon>Kineosporia</taxon>
    </lineage>
</organism>
<accession>A0ABP7A719</accession>
<dbReference type="InterPro" id="IPR040612">
    <property type="entry name" value="ArsA_HSP20-like"/>
</dbReference>
<comment type="similarity">
    <text evidence="1">Belongs to the arsA ATPase family.</text>
</comment>
<evidence type="ECO:0000313" key="5">
    <source>
        <dbReference type="Proteomes" id="UP001501074"/>
    </source>
</evidence>
<dbReference type="EMBL" id="BAAAZO010000009">
    <property type="protein sequence ID" value="GAA3626132.1"/>
    <property type="molecule type" value="Genomic_DNA"/>
</dbReference>
<protein>
    <submittedName>
        <fullName evidence="4">ArsA family ATPase</fullName>
    </submittedName>
</protein>
<dbReference type="PANTHER" id="PTHR10803:SF3">
    <property type="entry name" value="ATPASE GET3"/>
    <property type="match status" value="1"/>
</dbReference>
<dbReference type="InterPro" id="IPR025723">
    <property type="entry name" value="ArsA/GET3_ATPase-like"/>
</dbReference>
<feature type="domain" description="ArsA/GET3 Anion-transporting ATPase-like" evidence="2">
    <location>
        <begin position="1"/>
        <end position="304"/>
    </location>
</feature>
<proteinExistence type="inferred from homology"/>
<dbReference type="Gene3D" id="2.60.40.790">
    <property type="match status" value="1"/>
</dbReference>
<dbReference type="InterPro" id="IPR016300">
    <property type="entry name" value="ATPase_ArsA/GET3"/>
</dbReference>